<feature type="chain" id="PRO_5035154260" evidence="5">
    <location>
        <begin position="31"/>
        <end position="539"/>
    </location>
</feature>
<evidence type="ECO:0000256" key="1">
    <source>
        <dbReference type="ARBA" id="ARBA00004418"/>
    </source>
</evidence>
<dbReference type="InterPro" id="IPR030678">
    <property type="entry name" value="Peptide/Ni-bd"/>
</dbReference>
<dbReference type="InterPro" id="IPR000914">
    <property type="entry name" value="SBP_5_dom"/>
</dbReference>
<comment type="similarity">
    <text evidence="2">Belongs to the bacterial solute-binding protein 5 family.</text>
</comment>
<dbReference type="SUPFAM" id="SSF53850">
    <property type="entry name" value="Periplasmic binding protein-like II"/>
    <property type="match status" value="1"/>
</dbReference>
<evidence type="ECO:0000256" key="2">
    <source>
        <dbReference type="ARBA" id="ARBA00005695"/>
    </source>
</evidence>
<dbReference type="Pfam" id="PF00496">
    <property type="entry name" value="SBP_bac_5"/>
    <property type="match status" value="1"/>
</dbReference>
<dbReference type="Gene3D" id="3.40.190.10">
    <property type="entry name" value="Periplasmic binding protein-like II"/>
    <property type="match status" value="1"/>
</dbReference>
<keyword evidence="3" id="KW-0813">Transport</keyword>
<feature type="domain" description="Solute-binding protein family 5" evidence="6">
    <location>
        <begin position="90"/>
        <end position="454"/>
    </location>
</feature>
<dbReference type="InterPro" id="IPR006311">
    <property type="entry name" value="TAT_signal"/>
</dbReference>
<dbReference type="PANTHER" id="PTHR30290">
    <property type="entry name" value="PERIPLASMIC BINDING COMPONENT OF ABC TRANSPORTER"/>
    <property type="match status" value="1"/>
</dbReference>
<proteinExistence type="inferred from homology"/>
<reference evidence="7" key="1">
    <citation type="submission" date="2020-09" db="EMBL/GenBank/DDBJ databases">
        <title>A novel bacterium of genus Mangrovicoccus, isolated from South China Sea.</title>
        <authorList>
            <person name="Huang H."/>
            <person name="Mo K."/>
            <person name="Hu Y."/>
        </authorList>
    </citation>
    <scope>NUCLEOTIDE SEQUENCE</scope>
    <source>
        <strain evidence="7">HB182678</strain>
    </source>
</reference>
<protein>
    <submittedName>
        <fullName evidence="7">ABC transporter substrate-binding protein</fullName>
    </submittedName>
</protein>
<dbReference type="Proteomes" id="UP000609121">
    <property type="component" value="Unassembled WGS sequence"/>
</dbReference>
<evidence type="ECO:0000256" key="3">
    <source>
        <dbReference type="ARBA" id="ARBA00022448"/>
    </source>
</evidence>
<comment type="caution">
    <text evidence="7">The sequence shown here is derived from an EMBL/GenBank/DDBJ whole genome shotgun (WGS) entry which is preliminary data.</text>
</comment>
<name>A0A8J6ZDX4_9RHOB</name>
<dbReference type="GO" id="GO:0030288">
    <property type="term" value="C:outer membrane-bounded periplasmic space"/>
    <property type="evidence" value="ECO:0007669"/>
    <property type="project" value="UniProtKB-ARBA"/>
</dbReference>
<dbReference type="Gene3D" id="3.10.105.10">
    <property type="entry name" value="Dipeptide-binding Protein, Domain 3"/>
    <property type="match status" value="1"/>
</dbReference>
<dbReference type="CDD" id="cd08512">
    <property type="entry name" value="PBP2_NikA_DppA_OppA_like_7"/>
    <property type="match status" value="1"/>
</dbReference>
<dbReference type="FunFam" id="3.90.76.10:FF:000007">
    <property type="entry name" value="Dipeptide ABC transporter periplasmic dipeptide-binding protein"/>
    <property type="match status" value="1"/>
</dbReference>
<organism evidence="7 8">
    <name type="scientific">Mangrovicoccus algicola</name>
    <dbReference type="NCBI Taxonomy" id="2771008"/>
    <lineage>
        <taxon>Bacteria</taxon>
        <taxon>Pseudomonadati</taxon>
        <taxon>Pseudomonadota</taxon>
        <taxon>Alphaproteobacteria</taxon>
        <taxon>Rhodobacterales</taxon>
        <taxon>Paracoccaceae</taxon>
        <taxon>Mangrovicoccus</taxon>
    </lineage>
</organism>
<evidence type="ECO:0000313" key="8">
    <source>
        <dbReference type="Proteomes" id="UP000609121"/>
    </source>
</evidence>
<keyword evidence="8" id="KW-1185">Reference proteome</keyword>
<dbReference type="RefSeq" id="WP_193185563.1">
    <property type="nucleotide sequence ID" value="NZ_JACVXA010000070.1"/>
</dbReference>
<dbReference type="AlphaFoldDB" id="A0A8J6ZDX4"/>
<dbReference type="GO" id="GO:1904680">
    <property type="term" value="F:peptide transmembrane transporter activity"/>
    <property type="evidence" value="ECO:0007669"/>
    <property type="project" value="TreeGrafter"/>
</dbReference>
<dbReference type="PROSITE" id="PS51318">
    <property type="entry name" value="TAT"/>
    <property type="match status" value="1"/>
</dbReference>
<comment type="subcellular location">
    <subcellularLocation>
        <location evidence="1">Periplasm</location>
    </subcellularLocation>
</comment>
<evidence type="ECO:0000259" key="6">
    <source>
        <dbReference type="Pfam" id="PF00496"/>
    </source>
</evidence>
<dbReference type="GO" id="GO:0015833">
    <property type="term" value="P:peptide transport"/>
    <property type="evidence" value="ECO:0007669"/>
    <property type="project" value="TreeGrafter"/>
</dbReference>
<dbReference type="PIRSF" id="PIRSF002741">
    <property type="entry name" value="MppA"/>
    <property type="match status" value="1"/>
</dbReference>
<keyword evidence="4 5" id="KW-0732">Signal</keyword>
<dbReference type="GO" id="GO:0043190">
    <property type="term" value="C:ATP-binding cassette (ABC) transporter complex"/>
    <property type="evidence" value="ECO:0007669"/>
    <property type="project" value="InterPro"/>
</dbReference>
<dbReference type="InterPro" id="IPR039424">
    <property type="entry name" value="SBP_5"/>
</dbReference>
<dbReference type="EMBL" id="JACVXA010000070">
    <property type="protein sequence ID" value="MBE3640070.1"/>
    <property type="molecule type" value="Genomic_DNA"/>
</dbReference>
<sequence>MKRRDLLKTGSAALGGAALLPFLRALPASAAAGSDTLVVVIGDTINSLDLHRTGTNRPSYQVAVNVYDRLVRFGTKVLEDGTISYDSTVIEPEIAESWEFSEDRKSITFKISPKAKFWDGSQVTAGDVKWSFDRAVTLGGFPLTQMAAGSMTDPEQFVAVDEMTFRVDLPAASKLALPDLAVPVPLVINSKLAKEHATEADPWATDYLHENPAGSGPFKIARWDAGQQFVYERNDDWQLGELPALKRVIVREVPSAATRRALLERGDVDFYMDVPAKDAKELAESGKAKVEGAPVDNCLHVLGLNVNYAPFDNKLVRQAIAYALPYEDILAAGAYGRGKPMWGGTEMTPSTIEWPQPFPYATDLEKAKALLAEAGFADGFETTLSYNLGLADWMEPTALLIQEALGKIGVTATLDKIPGAQWRTAALVEKRLPMHLENFGGWLNYPDYYFFWAYIEGHLFNSSNYSDPEMAELVDATLTMETDDPAYAPNITRMMEIAFEDVPRIPLYQPYLDAAMKPEVEGYVSWFHRQLALSNMSKA</sequence>
<dbReference type="PANTHER" id="PTHR30290:SF10">
    <property type="entry name" value="PERIPLASMIC OLIGOPEPTIDE-BINDING PROTEIN-RELATED"/>
    <property type="match status" value="1"/>
</dbReference>
<evidence type="ECO:0000256" key="4">
    <source>
        <dbReference type="ARBA" id="ARBA00022729"/>
    </source>
</evidence>
<accession>A0A8J6ZDX4</accession>
<gene>
    <name evidence="7" type="ORF">ICN82_17840</name>
</gene>
<evidence type="ECO:0000313" key="7">
    <source>
        <dbReference type="EMBL" id="MBE3640070.1"/>
    </source>
</evidence>
<feature type="signal peptide" evidence="5">
    <location>
        <begin position="1"/>
        <end position="30"/>
    </location>
</feature>
<evidence type="ECO:0000256" key="5">
    <source>
        <dbReference type="SAM" id="SignalP"/>
    </source>
</evidence>